<proteinExistence type="predicted"/>
<dbReference type="SMART" id="SM00612">
    <property type="entry name" value="Kelch"/>
    <property type="match status" value="2"/>
</dbReference>
<feature type="domain" description="FKB95-like N-terminal Kelch" evidence="1">
    <location>
        <begin position="81"/>
        <end position="348"/>
    </location>
</feature>
<dbReference type="PANTHER" id="PTHR24414">
    <property type="entry name" value="F-BOX/KELCH-REPEAT PROTEIN SKIP4"/>
    <property type="match status" value="1"/>
</dbReference>
<protein>
    <submittedName>
        <fullName evidence="3">F-box/kelch-repeat protein At2g29810</fullName>
    </submittedName>
</protein>
<dbReference type="RefSeq" id="XP_018475365.2">
    <property type="nucleotide sequence ID" value="XM_018619863.2"/>
</dbReference>
<dbReference type="GeneID" id="108846655"/>
<reference evidence="3" key="2">
    <citation type="submission" date="2025-08" db="UniProtKB">
        <authorList>
            <consortium name="RefSeq"/>
        </authorList>
    </citation>
    <scope>IDENTIFICATION</scope>
    <source>
        <tissue evidence="3">Leaf</tissue>
    </source>
</reference>
<dbReference type="KEGG" id="rsz:108846655"/>
<dbReference type="InterPro" id="IPR015915">
    <property type="entry name" value="Kelch-typ_b-propeller"/>
</dbReference>
<dbReference type="Proteomes" id="UP000504610">
    <property type="component" value="Chromosome 3"/>
</dbReference>
<accession>A0A6J0MSC0</accession>
<dbReference type="PANTHER" id="PTHR24414:SF129">
    <property type="entry name" value="F-BOX_KELCH-REPEAT PROTEIN"/>
    <property type="match status" value="1"/>
</dbReference>
<dbReference type="InterPro" id="IPR006652">
    <property type="entry name" value="Kelch_1"/>
</dbReference>
<gene>
    <name evidence="3" type="primary">LOC108846655</name>
</gene>
<dbReference type="SUPFAM" id="SSF117281">
    <property type="entry name" value="Kelch motif"/>
    <property type="match status" value="1"/>
</dbReference>
<keyword evidence="2" id="KW-1185">Reference proteome</keyword>
<evidence type="ECO:0000313" key="2">
    <source>
        <dbReference type="Proteomes" id="UP000504610"/>
    </source>
</evidence>
<dbReference type="Gene3D" id="2.120.10.80">
    <property type="entry name" value="Kelch-type beta propeller"/>
    <property type="match status" value="1"/>
</dbReference>
<evidence type="ECO:0000313" key="3">
    <source>
        <dbReference type="RefSeq" id="XP_018475365.2"/>
    </source>
</evidence>
<evidence type="ECO:0000259" key="1">
    <source>
        <dbReference type="Pfam" id="PF25210"/>
    </source>
</evidence>
<organism evidence="2 3">
    <name type="scientific">Raphanus sativus</name>
    <name type="common">Radish</name>
    <name type="synonym">Raphanus raphanistrum var. sativus</name>
    <dbReference type="NCBI Taxonomy" id="3726"/>
    <lineage>
        <taxon>Eukaryota</taxon>
        <taxon>Viridiplantae</taxon>
        <taxon>Streptophyta</taxon>
        <taxon>Embryophyta</taxon>
        <taxon>Tracheophyta</taxon>
        <taxon>Spermatophyta</taxon>
        <taxon>Magnoliopsida</taxon>
        <taxon>eudicotyledons</taxon>
        <taxon>Gunneridae</taxon>
        <taxon>Pentapetalae</taxon>
        <taxon>rosids</taxon>
        <taxon>malvids</taxon>
        <taxon>Brassicales</taxon>
        <taxon>Brassicaceae</taxon>
        <taxon>Brassiceae</taxon>
        <taxon>Raphanus</taxon>
    </lineage>
</organism>
<dbReference type="InterPro" id="IPR050354">
    <property type="entry name" value="F-box/kelch-repeat_ARATH"/>
</dbReference>
<dbReference type="OrthoDB" id="45365at2759"/>
<name>A0A6J0MSC0_RAPSA</name>
<dbReference type="InterPro" id="IPR057499">
    <property type="entry name" value="Kelch_FKB95"/>
</dbReference>
<sequence length="364" mass="40631">MEEVKKILDESPDDVTERILAITRRCYYPNLSLASKNFNRILGTPGIYHLRSALGVTEPILYASIGFPPSESASWFILHQEKVSLRLRKILSLPSRLLIAVATVGTDMYVLGGSVSGKPTSDVNLIDCRFHTSRSLPSMKRARSGAVAGAIDGKIYVIGGCTKESDFIGGCIESFDVETQSWRDMPWVLPRVHCQGKFVTSAVMDDKIFVLGTKCLVFDPNVGALVQWDDGGELKKLWQASSCVIDDRLYTIDLGRSLKHPIIVYDPKAEEKRWRPVYGVNLSRDLRPLIAYYDSKMANFGGKLLILVGGIAMPDSHCEDEQVWCVKIALERHGDEIWGHVESTELVLESKKWPSIELSRTVTL</sequence>
<dbReference type="AlphaFoldDB" id="A0A6J0MSC0"/>
<dbReference type="Pfam" id="PF25210">
    <property type="entry name" value="Kelch_FKB95"/>
    <property type="match status" value="1"/>
</dbReference>
<reference evidence="2" key="1">
    <citation type="journal article" date="2019" name="Database">
        <title>The radish genome database (RadishGD): an integrated information resource for radish genomics.</title>
        <authorList>
            <person name="Yu H.J."/>
            <person name="Baek S."/>
            <person name="Lee Y.J."/>
            <person name="Cho A."/>
            <person name="Mun J.H."/>
        </authorList>
    </citation>
    <scope>NUCLEOTIDE SEQUENCE [LARGE SCALE GENOMIC DNA]</scope>
    <source>
        <strain evidence="2">cv. WK10039</strain>
    </source>
</reference>